<dbReference type="Proteomes" id="UP000094236">
    <property type="component" value="Unassembled WGS sequence"/>
</dbReference>
<dbReference type="EMBL" id="KV454015">
    <property type="protein sequence ID" value="ODV94977.1"/>
    <property type="molecule type" value="Genomic_DNA"/>
</dbReference>
<evidence type="ECO:0000313" key="1">
    <source>
        <dbReference type="EMBL" id="ODV94977.1"/>
    </source>
</evidence>
<proteinExistence type="predicted"/>
<keyword evidence="2" id="KW-1185">Reference proteome</keyword>
<reference evidence="2" key="1">
    <citation type="submission" date="2016-05" db="EMBL/GenBank/DDBJ databases">
        <title>Comparative genomics of biotechnologically important yeasts.</title>
        <authorList>
            <consortium name="DOE Joint Genome Institute"/>
            <person name="Riley R."/>
            <person name="Haridas S."/>
            <person name="Wolfe K.H."/>
            <person name="Lopes M.R."/>
            <person name="Hittinger C.T."/>
            <person name="Goker M."/>
            <person name="Salamov A."/>
            <person name="Wisecaver J."/>
            <person name="Long T.M."/>
            <person name="Aerts A.L."/>
            <person name="Barry K."/>
            <person name="Choi C."/>
            <person name="Clum A."/>
            <person name="Coughlan A.Y."/>
            <person name="Deshpande S."/>
            <person name="Douglass A.P."/>
            <person name="Hanson S.J."/>
            <person name="Klenk H.-P."/>
            <person name="Labutti K."/>
            <person name="Lapidus A."/>
            <person name="Lindquist E."/>
            <person name="Lipzen A."/>
            <person name="Meier-Kolthoff J.P."/>
            <person name="Ohm R.A."/>
            <person name="Otillar R.P."/>
            <person name="Pangilinan J."/>
            <person name="Peng Y."/>
            <person name="Rokas A."/>
            <person name="Rosa C.A."/>
            <person name="Scheuner C."/>
            <person name="Sibirny A.A."/>
            <person name="Slot J.C."/>
            <person name="Stielow J.B."/>
            <person name="Sun H."/>
            <person name="Kurtzman C.P."/>
            <person name="Blackwell M."/>
            <person name="Grigoriev I.V."/>
            <person name="Jeffries T.W."/>
        </authorList>
    </citation>
    <scope>NUCLEOTIDE SEQUENCE [LARGE SCALE GENOMIC DNA]</scope>
    <source>
        <strain evidence="2">NRRL Y-2460</strain>
    </source>
</reference>
<gene>
    <name evidence="1" type="ORF">PACTADRAFT_50814</name>
</gene>
<accession>A0A1E4TTB4</accession>
<dbReference type="AlphaFoldDB" id="A0A1E4TTB4"/>
<organism evidence="1 2">
    <name type="scientific">Pachysolen tannophilus NRRL Y-2460</name>
    <dbReference type="NCBI Taxonomy" id="669874"/>
    <lineage>
        <taxon>Eukaryota</taxon>
        <taxon>Fungi</taxon>
        <taxon>Dikarya</taxon>
        <taxon>Ascomycota</taxon>
        <taxon>Saccharomycotina</taxon>
        <taxon>Pichiomycetes</taxon>
        <taxon>Pachysolenaceae</taxon>
        <taxon>Pachysolen</taxon>
    </lineage>
</organism>
<evidence type="ECO:0000313" key="2">
    <source>
        <dbReference type="Proteomes" id="UP000094236"/>
    </source>
</evidence>
<name>A0A1E4TTB4_PACTA</name>
<protein>
    <submittedName>
        <fullName evidence="1">Uncharacterized protein</fullName>
    </submittedName>
</protein>
<sequence>MTATTPTIFHLNSTLKAPLKFYELYYIENFLNNPAWVNKNYFDILDYFNSHSFNLSRSMEELEIILRFMILNELHEDDDLMDVDQSASTRGKELKKSHCIKDVPLIPIYINNNFKKFLSNRLIVVNDHNERIVNIEYLTIEASKKFGINNYSVLQNEVKKFLVEIELENKFDTLSI</sequence>